<dbReference type="EMBL" id="VIWO01000004">
    <property type="protein sequence ID" value="TWF40450.1"/>
    <property type="molecule type" value="Genomic_DNA"/>
</dbReference>
<sequence>MHKYFFIIMALSFLMHENCSNPGAGAPLLPLHWDTLPPIPDPTGFAGSFAGTSNGALIVAGGSNFPNGGTPWNGGKKTWYDHIFILDKPGGKWQLAGKLPRSLGYGVSVSDGKGLICIGGSNADGHYPDVFRLRWQHGEIVTDTLPALPTPLANTCGAMAQNRIYVAGGLHVPADQAAANDFYMLDLSTLDTLPRWQQLPSWPGPARMLAVAGTDGPDFYLFSGTALEHGKRSYLNDAYRYQPDAGWKRVSDLPAPVVAAPTPAWKTGVHQLTIFGGDDGKHADQAAQLREHHPGFSDAILSYNTVSDRWELQGSMATQHNADAPANPNGSYWAPVTTTLVDWNGMLVLPGGEVRPGTRTPHVLTATKILR</sequence>
<accession>A0A561PQR1</accession>
<dbReference type="InterPro" id="IPR056734">
    <property type="entry name" value="NANM"/>
</dbReference>
<dbReference type="Gene3D" id="2.120.10.80">
    <property type="entry name" value="Kelch-type beta propeller"/>
    <property type="match status" value="1"/>
</dbReference>
<dbReference type="Proteomes" id="UP000320811">
    <property type="component" value="Unassembled WGS sequence"/>
</dbReference>
<keyword evidence="2" id="KW-1185">Reference proteome</keyword>
<dbReference type="InterPro" id="IPR015915">
    <property type="entry name" value="Kelch-typ_b-propeller"/>
</dbReference>
<dbReference type="Pfam" id="PF24996">
    <property type="entry name" value="NANM"/>
    <property type="match status" value="2"/>
</dbReference>
<protein>
    <submittedName>
        <fullName evidence="1">Galactose oxidase-like protein</fullName>
    </submittedName>
</protein>
<comment type="caution">
    <text evidence="1">The sequence shown here is derived from an EMBL/GenBank/DDBJ whole genome shotgun (WGS) entry which is preliminary data.</text>
</comment>
<dbReference type="AlphaFoldDB" id="A0A561PQR1"/>
<name>A0A561PQR1_9BACT</name>
<gene>
    <name evidence="1" type="ORF">FHW36_104132</name>
</gene>
<organism evidence="1 2">
    <name type="scientific">Chitinophaga polysaccharea</name>
    <dbReference type="NCBI Taxonomy" id="1293035"/>
    <lineage>
        <taxon>Bacteria</taxon>
        <taxon>Pseudomonadati</taxon>
        <taxon>Bacteroidota</taxon>
        <taxon>Chitinophagia</taxon>
        <taxon>Chitinophagales</taxon>
        <taxon>Chitinophagaceae</taxon>
        <taxon>Chitinophaga</taxon>
    </lineage>
</organism>
<proteinExistence type="predicted"/>
<evidence type="ECO:0000313" key="1">
    <source>
        <dbReference type="EMBL" id="TWF40450.1"/>
    </source>
</evidence>
<dbReference type="OrthoDB" id="9803597at2"/>
<evidence type="ECO:0000313" key="2">
    <source>
        <dbReference type="Proteomes" id="UP000320811"/>
    </source>
</evidence>
<reference evidence="1 2" key="1">
    <citation type="submission" date="2019-06" db="EMBL/GenBank/DDBJ databases">
        <title>Sorghum-associated microbial communities from plants grown in Nebraska, USA.</title>
        <authorList>
            <person name="Schachtman D."/>
        </authorList>
    </citation>
    <scope>NUCLEOTIDE SEQUENCE [LARGE SCALE GENOMIC DNA]</scope>
    <source>
        <strain evidence="1 2">1209</strain>
    </source>
</reference>
<dbReference type="PANTHER" id="PTHR45632">
    <property type="entry name" value="LD33804P"/>
    <property type="match status" value="1"/>
</dbReference>
<dbReference type="SUPFAM" id="SSF117281">
    <property type="entry name" value="Kelch motif"/>
    <property type="match status" value="1"/>
</dbReference>